<reference evidence="13" key="2">
    <citation type="submission" date="2021-04" db="EMBL/GenBank/DDBJ databases">
        <authorList>
            <person name="Dong X."/>
        </authorList>
    </citation>
    <scope>NUCLEOTIDE SEQUENCE</scope>
    <source>
        <strain evidence="13">ZWT</strain>
    </source>
</reference>
<dbReference type="SMART" id="SM00220">
    <property type="entry name" value="S_TKc"/>
    <property type="match status" value="1"/>
</dbReference>
<keyword evidence="3" id="KW-0808">Transferase</keyword>
<keyword evidence="10" id="KW-1133">Transmembrane helix</keyword>
<dbReference type="PANTHER" id="PTHR43289">
    <property type="entry name" value="MITOGEN-ACTIVATED PROTEIN KINASE KINASE KINASE 20-RELATED"/>
    <property type="match status" value="1"/>
</dbReference>
<feature type="binding site" evidence="9">
    <location>
        <position position="39"/>
    </location>
    <ligand>
        <name>ATP</name>
        <dbReference type="ChEBI" id="CHEBI:30616"/>
    </ligand>
</feature>
<dbReference type="GO" id="GO:0005524">
    <property type="term" value="F:ATP binding"/>
    <property type="evidence" value="ECO:0007669"/>
    <property type="project" value="UniProtKB-UniRule"/>
</dbReference>
<dbReference type="PROSITE" id="PS51178">
    <property type="entry name" value="PASTA"/>
    <property type="match status" value="4"/>
</dbReference>
<comment type="catalytic activity">
    <reaction evidence="8">
        <text>L-seryl-[protein] + ATP = O-phospho-L-seryl-[protein] + ADP + H(+)</text>
        <dbReference type="Rhea" id="RHEA:17989"/>
        <dbReference type="Rhea" id="RHEA-COMP:9863"/>
        <dbReference type="Rhea" id="RHEA-COMP:11604"/>
        <dbReference type="ChEBI" id="CHEBI:15378"/>
        <dbReference type="ChEBI" id="CHEBI:29999"/>
        <dbReference type="ChEBI" id="CHEBI:30616"/>
        <dbReference type="ChEBI" id="CHEBI:83421"/>
        <dbReference type="ChEBI" id="CHEBI:456216"/>
        <dbReference type="EC" id="2.7.11.1"/>
    </reaction>
</comment>
<keyword evidence="4 9" id="KW-0547">Nucleotide-binding</keyword>
<dbReference type="EC" id="2.7.11.1" evidence="1"/>
<feature type="domain" description="Protein kinase" evidence="11">
    <location>
        <begin position="10"/>
        <end position="267"/>
    </location>
</feature>
<dbReference type="CDD" id="cd06577">
    <property type="entry name" value="PASTA_pknB"/>
    <property type="match status" value="3"/>
</dbReference>
<dbReference type="SUPFAM" id="SSF54184">
    <property type="entry name" value="Penicillin-binding protein 2x (pbp-2x), c-terminal domain"/>
    <property type="match status" value="1"/>
</dbReference>
<dbReference type="PROSITE" id="PS00107">
    <property type="entry name" value="PROTEIN_KINASE_ATP"/>
    <property type="match status" value="1"/>
</dbReference>
<evidence type="ECO:0000313" key="13">
    <source>
        <dbReference type="EMBL" id="MCM1991065.1"/>
    </source>
</evidence>
<dbReference type="PANTHER" id="PTHR43289:SF34">
    <property type="entry name" value="SERINE_THREONINE-PROTEIN KINASE YBDM-RELATED"/>
    <property type="match status" value="1"/>
</dbReference>
<evidence type="ECO:0000256" key="8">
    <source>
        <dbReference type="ARBA" id="ARBA00048679"/>
    </source>
</evidence>
<dbReference type="PROSITE" id="PS50011">
    <property type="entry name" value="PROTEIN_KINASE_DOM"/>
    <property type="match status" value="1"/>
</dbReference>
<keyword evidence="10" id="KW-0472">Membrane</keyword>
<dbReference type="NCBIfam" id="NF033483">
    <property type="entry name" value="PknB_PASTA_kin"/>
    <property type="match status" value="1"/>
</dbReference>
<evidence type="ECO:0000256" key="3">
    <source>
        <dbReference type="ARBA" id="ARBA00022679"/>
    </source>
</evidence>
<dbReference type="GO" id="GO:0004674">
    <property type="term" value="F:protein serine/threonine kinase activity"/>
    <property type="evidence" value="ECO:0007669"/>
    <property type="project" value="UniProtKB-KW"/>
</dbReference>
<name>A0A9J6P4P7_9CLOT</name>
<evidence type="ECO:0000259" key="12">
    <source>
        <dbReference type="PROSITE" id="PS51178"/>
    </source>
</evidence>
<evidence type="ECO:0000256" key="5">
    <source>
        <dbReference type="ARBA" id="ARBA00022777"/>
    </source>
</evidence>
<evidence type="ECO:0000256" key="10">
    <source>
        <dbReference type="SAM" id="Phobius"/>
    </source>
</evidence>
<keyword evidence="6 9" id="KW-0067">ATP-binding</keyword>
<dbReference type="InterPro" id="IPR008271">
    <property type="entry name" value="Ser/Thr_kinase_AS"/>
</dbReference>
<dbReference type="AlphaFoldDB" id="A0A9J6P4P7"/>
<protein>
    <recommendedName>
        <fullName evidence="1">non-specific serine/threonine protein kinase</fullName>
        <ecNumber evidence="1">2.7.11.1</ecNumber>
    </recommendedName>
</protein>
<evidence type="ECO:0000256" key="6">
    <source>
        <dbReference type="ARBA" id="ARBA00022840"/>
    </source>
</evidence>
<dbReference type="InterPro" id="IPR005543">
    <property type="entry name" value="PASTA_dom"/>
</dbReference>
<evidence type="ECO:0000256" key="9">
    <source>
        <dbReference type="PROSITE-ProRule" id="PRU10141"/>
    </source>
</evidence>
<comment type="catalytic activity">
    <reaction evidence="7">
        <text>L-threonyl-[protein] + ATP = O-phospho-L-threonyl-[protein] + ADP + H(+)</text>
        <dbReference type="Rhea" id="RHEA:46608"/>
        <dbReference type="Rhea" id="RHEA-COMP:11060"/>
        <dbReference type="Rhea" id="RHEA-COMP:11605"/>
        <dbReference type="ChEBI" id="CHEBI:15378"/>
        <dbReference type="ChEBI" id="CHEBI:30013"/>
        <dbReference type="ChEBI" id="CHEBI:30616"/>
        <dbReference type="ChEBI" id="CHEBI:61977"/>
        <dbReference type="ChEBI" id="CHEBI:456216"/>
        <dbReference type="EC" id="2.7.11.1"/>
    </reaction>
</comment>
<organism evidence="13 14">
    <name type="scientific">Oceanirhabdus seepicola</name>
    <dbReference type="NCBI Taxonomy" id="2828781"/>
    <lineage>
        <taxon>Bacteria</taxon>
        <taxon>Bacillati</taxon>
        <taxon>Bacillota</taxon>
        <taxon>Clostridia</taxon>
        <taxon>Eubacteriales</taxon>
        <taxon>Clostridiaceae</taxon>
        <taxon>Oceanirhabdus</taxon>
    </lineage>
</organism>
<dbReference type="InterPro" id="IPR011009">
    <property type="entry name" value="Kinase-like_dom_sf"/>
</dbReference>
<feature type="domain" description="PASTA" evidence="12">
    <location>
        <begin position="354"/>
        <end position="420"/>
    </location>
</feature>
<dbReference type="SMART" id="SM00740">
    <property type="entry name" value="PASTA"/>
    <property type="match status" value="4"/>
</dbReference>
<sequence length="628" mass="69210">MIGKNLNGRYELVEKIGEGGMACVFRAKCHLLNRDVAIKILKKEFSNDENIVGKFKGEAAAAAGLCGNNIVNIYDVGSENDTNYIVMELVEGKTLKELIQEEGTINEKKAIDIAIQIGKALQSAHNKRIIHRDIKPHNIIVDDNGGIKVADFGIAKAIDQSTITNTSKVMGTAHYFSPEQAKGGYVDFRSDIYSFGIVLYEMVTGRVPYDAESIVSVAIKHLQEEVVPPIEVNEKISIGLNSVILKCIEKDPGLRYQTADELIVDLYNLKNNKEINIGRNVEDLQQTRVMNVVKEEHLKSHRDNMKNKASDENKKSKKKGIIIGVALTLTLIFSIVLTWAVTHSKDNSGNNIIKNEKTTVPFIVGESLEEGKKMIKDRELAYEVVREAKSDREKGSIIKVTPEEGSKVEKNTVLNLVVSKGAEGVKVRVYRGLDIETAKGMLTYDGVTLGKIQENSSILEKGKIISQSPEAGTIVEKGDKISFIVSSGPEIKQIKVPDVTGKILSEAKEILESNKFEIGLISVVETNDPDKNGVVFSQSPAGGLEVTEESVINLSHYLFKEDERMKVIVPNFIDMLGIEADIKASETGIKVEINGDDFEYVVEQSVAAGEKIHVGETIILTTKKKKEE</sequence>
<dbReference type="InterPro" id="IPR000719">
    <property type="entry name" value="Prot_kinase_dom"/>
</dbReference>
<feature type="domain" description="PASTA" evidence="12">
    <location>
        <begin position="421"/>
        <end position="487"/>
    </location>
</feature>
<gene>
    <name evidence="13" type="primary">pknB</name>
    <name evidence="13" type="ORF">KDK92_15135</name>
</gene>
<dbReference type="InterPro" id="IPR017441">
    <property type="entry name" value="Protein_kinase_ATP_BS"/>
</dbReference>
<keyword evidence="10" id="KW-0812">Transmembrane</keyword>
<feature type="domain" description="PASTA" evidence="12">
    <location>
        <begin position="490"/>
        <end position="558"/>
    </location>
</feature>
<keyword evidence="5 13" id="KW-0418">Kinase</keyword>
<keyword evidence="2" id="KW-0723">Serine/threonine-protein kinase</keyword>
<dbReference type="FunFam" id="1.10.510.10:FF:000021">
    <property type="entry name" value="Serine/threonine protein kinase"/>
    <property type="match status" value="1"/>
</dbReference>
<feature type="transmembrane region" description="Helical" evidence="10">
    <location>
        <begin position="321"/>
        <end position="341"/>
    </location>
</feature>
<proteinExistence type="predicted"/>
<comment type="caution">
    <text evidence="13">The sequence shown here is derived from an EMBL/GenBank/DDBJ whole genome shotgun (WGS) entry which is preliminary data.</text>
</comment>
<dbReference type="EMBL" id="JAGSOJ010000003">
    <property type="protein sequence ID" value="MCM1991065.1"/>
    <property type="molecule type" value="Genomic_DNA"/>
</dbReference>
<dbReference type="Pfam" id="PF03793">
    <property type="entry name" value="PASTA"/>
    <property type="match status" value="4"/>
</dbReference>
<keyword evidence="14" id="KW-1185">Reference proteome</keyword>
<dbReference type="SUPFAM" id="SSF56112">
    <property type="entry name" value="Protein kinase-like (PK-like)"/>
    <property type="match status" value="1"/>
</dbReference>
<dbReference type="Pfam" id="PF00069">
    <property type="entry name" value="Pkinase"/>
    <property type="match status" value="1"/>
</dbReference>
<evidence type="ECO:0000256" key="4">
    <source>
        <dbReference type="ARBA" id="ARBA00022741"/>
    </source>
</evidence>
<evidence type="ECO:0000256" key="1">
    <source>
        <dbReference type="ARBA" id="ARBA00012513"/>
    </source>
</evidence>
<dbReference type="RefSeq" id="WP_250860171.1">
    <property type="nucleotide sequence ID" value="NZ_JAGSOJ010000003.1"/>
</dbReference>
<dbReference type="Gene3D" id="1.10.510.10">
    <property type="entry name" value="Transferase(Phosphotransferase) domain 1"/>
    <property type="match status" value="1"/>
</dbReference>
<evidence type="ECO:0000313" key="14">
    <source>
        <dbReference type="Proteomes" id="UP001056429"/>
    </source>
</evidence>
<feature type="domain" description="PASTA" evidence="12">
    <location>
        <begin position="563"/>
        <end position="624"/>
    </location>
</feature>
<dbReference type="Gene3D" id="3.30.10.20">
    <property type="match status" value="3"/>
</dbReference>
<evidence type="ECO:0000259" key="11">
    <source>
        <dbReference type="PROSITE" id="PS50011"/>
    </source>
</evidence>
<dbReference type="Proteomes" id="UP001056429">
    <property type="component" value="Unassembled WGS sequence"/>
</dbReference>
<dbReference type="Gene3D" id="3.30.200.20">
    <property type="entry name" value="Phosphorylase Kinase, domain 1"/>
    <property type="match status" value="1"/>
</dbReference>
<dbReference type="PROSITE" id="PS00108">
    <property type="entry name" value="PROTEIN_KINASE_ST"/>
    <property type="match status" value="1"/>
</dbReference>
<accession>A0A9J6P4P7</accession>
<evidence type="ECO:0000256" key="7">
    <source>
        <dbReference type="ARBA" id="ARBA00047899"/>
    </source>
</evidence>
<reference evidence="13" key="1">
    <citation type="journal article" date="2021" name="mSystems">
        <title>Bacteria and Archaea Synergistically Convert Glycine Betaine to Biogenic Methane in the Formosa Cold Seep of the South China Sea.</title>
        <authorList>
            <person name="Li L."/>
            <person name="Zhang W."/>
            <person name="Zhang S."/>
            <person name="Song L."/>
            <person name="Sun Q."/>
            <person name="Zhang H."/>
            <person name="Xiang H."/>
            <person name="Dong X."/>
        </authorList>
    </citation>
    <scope>NUCLEOTIDE SEQUENCE</scope>
    <source>
        <strain evidence="13">ZWT</strain>
    </source>
</reference>
<dbReference type="CDD" id="cd14014">
    <property type="entry name" value="STKc_PknB_like"/>
    <property type="match status" value="1"/>
</dbReference>
<evidence type="ECO:0000256" key="2">
    <source>
        <dbReference type="ARBA" id="ARBA00022527"/>
    </source>
</evidence>